<evidence type="ECO:0000313" key="4">
    <source>
        <dbReference type="EMBL" id="QLG00605.1"/>
    </source>
</evidence>
<evidence type="ECO:0000256" key="1">
    <source>
        <dbReference type="SAM" id="Phobius"/>
    </source>
</evidence>
<feature type="transmembrane region" description="Helical" evidence="1">
    <location>
        <begin position="20"/>
        <end position="43"/>
    </location>
</feature>
<feature type="transmembrane region" description="Helical" evidence="1">
    <location>
        <begin position="55"/>
        <end position="73"/>
    </location>
</feature>
<dbReference type="AlphaFoldDB" id="A0A7D5JMY6"/>
<evidence type="ECO:0000259" key="3">
    <source>
        <dbReference type="Pfam" id="PF23471"/>
    </source>
</evidence>
<keyword evidence="1" id="KW-0472">Membrane</keyword>
<protein>
    <submittedName>
        <fullName evidence="4">Uncharacterized protein</fullName>
    </submittedName>
</protein>
<keyword evidence="4" id="KW-0614">Plasmid</keyword>
<feature type="domain" description="Cap1-like TM helices" evidence="3">
    <location>
        <begin position="16"/>
        <end position="79"/>
    </location>
</feature>
<dbReference type="EMBL" id="MN821364">
    <property type="protein sequence ID" value="QLG00605.1"/>
    <property type="molecule type" value="Genomic_DNA"/>
</dbReference>
<accession>A0A7D5JMY6</accession>
<keyword evidence="1" id="KW-1133">Transmembrane helix</keyword>
<geneLocation type="plasmid" evidence="4">
    <name>pP12375-3FII</name>
</geneLocation>
<dbReference type="InterPro" id="IPR041208">
    <property type="entry name" value="Cap15"/>
</dbReference>
<feature type="domain" description="CD-NTase-associated protein 15" evidence="2">
    <location>
        <begin position="88"/>
        <end position="205"/>
    </location>
</feature>
<sequence>MKSHEYIVICGFNRSKVGKIIGAVASVLSALIIYVVLTILQYYSFFDYQSVLPPSISSLISAGGIYVGLYYLFNSRWWKSPKISRLLNVPDLSGEWDCKGHGKNMAGDEFQWSAVIKIFQSWDKVHIRMDTSQSGSDSVAASIVYDEGVGYRLIYNYRNDPRINETHLNSHMGFAEFTFSSDMNSAEGEYFNGRGRNTFGTMKIVRK</sequence>
<dbReference type="Pfam" id="PF23471">
    <property type="entry name" value="Cap15_TM"/>
    <property type="match status" value="1"/>
</dbReference>
<dbReference type="InterPro" id="IPR056338">
    <property type="entry name" value="Cap15-like_TM"/>
</dbReference>
<keyword evidence="1" id="KW-0812">Transmembrane</keyword>
<organism evidence="4">
    <name type="scientific">Leclercia adecarboxylata</name>
    <dbReference type="NCBI Taxonomy" id="83655"/>
    <lineage>
        <taxon>Bacteria</taxon>
        <taxon>Pseudomonadati</taxon>
        <taxon>Pseudomonadota</taxon>
        <taxon>Gammaproteobacteria</taxon>
        <taxon>Enterobacterales</taxon>
        <taxon>Enterobacteriaceae</taxon>
        <taxon>Leclercia</taxon>
    </lineage>
</organism>
<dbReference type="Pfam" id="PF18153">
    <property type="entry name" value="Cap15_CD_rec"/>
    <property type="match status" value="1"/>
</dbReference>
<evidence type="ECO:0000259" key="2">
    <source>
        <dbReference type="Pfam" id="PF18153"/>
    </source>
</evidence>
<reference evidence="4" key="1">
    <citation type="submission" date="2019-12" db="EMBL/GenBank/DDBJ databases">
        <authorList>
            <person name="Zhou D."/>
        </authorList>
    </citation>
    <scope>NUCLEOTIDE SEQUENCE</scope>
    <source>
        <strain evidence="4">P12375</strain>
        <plasmid evidence="4">pP12375-3FII</plasmid>
    </source>
</reference>
<proteinExistence type="predicted"/>
<name>A0A7D5JMY6_9ENTR</name>